<accession>D7DQT2</accession>
<gene>
    <name evidence="6" type="primary">cbiX</name>
    <name evidence="6" type="synonym">cfbA</name>
    <name evidence="7" type="ordered locus">Mvol_1554</name>
</gene>
<dbReference type="AlphaFoldDB" id="D7DQT2"/>
<comment type="catalytic activity">
    <reaction evidence="6">
        <text>Ni-sirohydrochlorin + 2 H(+) = sirohydrochlorin + Ni(2+)</text>
        <dbReference type="Rhea" id="RHEA:52796"/>
        <dbReference type="ChEBI" id="CHEBI:15378"/>
        <dbReference type="ChEBI" id="CHEBI:49786"/>
        <dbReference type="ChEBI" id="CHEBI:58351"/>
        <dbReference type="ChEBI" id="CHEBI:136841"/>
        <dbReference type="EC" id="4.99.1.11"/>
    </reaction>
</comment>
<dbReference type="InterPro" id="IPR002762">
    <property type="entry name" value="CbiX-like"/>
</dbReference>
<dbReference type="NCBIfam" id="NF033198">
    <property type="entry name" value="F430_CfbA"/>
    <property type="match status" value="1"/>
</dbReference>
<evidence type="ECO:0000256" key="1">
    <source>
        <dbReference type="ARBA" id="ARBA00022573"/>
    </source>
</evidence>
<protein>
    <recommendedName>
        <fullName evidence="6">Sirohydrochlorin cobaltochelatase</fullName>
        <ecNumber evidence="6">4.99.1.3</ecNumber>
    </recommendedName>
    <alternativeName>
        <fullName evidence="6">CbiXS</fullName>
    </alternativeName>
    <alternativeName>
        <fullName evidence="6">Sirohydrochlorin nickelchelatase</fullName>
        <ecNumber evidence="6">4.99.1.11</ecNumber>
    </alternativeName>
</protein>
<evidence type="ECO:0000256" key="5">
    <source>
        <dbReference type="ARBA" id="ARBA00023285"/>
    </source>
</evidence>
<name>D7DQT2_METV3</name>
<dbReference type="OrthoDB" id="11653at2157"/>
<dbReference type="UniPathway" id="UPA00148">
    <property type="reaction ID" value="UER00223"/>
</dbReference>
<dbReference type="PANTHER" id="PTHR33542">
    <property type="entry name" value="SIROHYDROCHLORIN FERROCHELATASE, CHLOROPLASTIC"/>
    <property type="match status" value="1"/>
</dbReference>
<comment type="pathway">
    <text evidence="6">Cofactor biosynthesis; adenosylcobalamin biosynthesis; cob(II)yrinate a,c-diamide from sirohydrochlorin (anaerobic route): step 1/10.</text>
</comment>
<dbReference type="SUPFAM" id="SSF53800">
    <property type="entry name" value="Chelatase"/>
    <property type="match status" value="1"/>
</dbReference>
<dbReference type="PANTHER" id="PTHR33542:SF3">
    <property type="entry name" value="SIROHYDROCHLORIN FERROCHELATASE, CHLOROPLASTIC"/>
    <property type="match status" value="1"/>
</dbReference>
<dbReference type="GO" id="GO:0016151">
    <property type="term" value="F:nickel cation binding"/>
    <property type="evidence" value="ECO:0007669"/>
    <property type="project" value="UniProtKB-UniRule"/>
</dbReference>
<feature type="binding site" evidence="6">
    <location>
        <position position="9"/>
    </location>
    <ligand>
        <name>Co(2+)</name>
        <dbReference type="ChEBI" id="CHEBI:48828"/>
    </ligand>
</feature>
<dbReference type="NCBIfam" id="NF002090">
    <property type="entry name" value="PRK00923.1"/>
    <property type="match status" value="1"/>
</dbReference>
<dbReference type="InterPro" id="IPR023652">
    <property type="entry name" value="SiroHydchlorin_Cochelatase"/>
</dbReference>
<dbReference type="EC" id="4.99.1.3" evidence="6"/>
<dbReference type="eggNOG" id="arCOG02246">
    <property type="taxonomic scope" value="Archaea"/>
</dbReference>
<comment type="subunit">
    <text evidence="6">Homotetramer; dimer of dimers.</text>
</comment>
<dbReference type="EC" id="4.99.1.11" evidence="6"/>
<comment type="similarity">
    <text evidence="6">Belongs to the CbiX family. CbiXS subfamily.</text>
</comment>
<dbReference type="FunCoup" id="D7DQT2">
    <property type="interactions" value="97"/>
</dbReference>
<dbReference type="Gene3D" id="3.40.50.1400">
    <property type="match status" value="1"/>
</dbReference>
<comment type="function">
    <text evidence="6">Catalyzes the insertion of Co(2+) into sirohydrochlorin as part of the anaerobic pathway to cobalamin biosynthesis. Involved in the biosynthesis of the unique nickel-containing tetrapyrrole coenzyme F430, the prosthetic group of methyl-coenzyme M reductase (MCR), which plays a key role in methanogenesis and anaerobic methane oxidation. Catalyzes the insertion of Ni(2+) into sirohydrochlorin to yield Ni-sirohydrochlorin.</text>
</comment>
<feature type="binding site" evidence="6">
    <location>
        <begin position="70"/>
        <end position="75"/>
    </location>
    <ligand>
        <name>substrate</name>
    </ligand>
</feature>
<keyword evidence="4 6" id="KW-0456">Lyase</keyword>
<dbReference type="CDD" id="cd03416">
    <property type="entry name" value="CbiX_SirB_N"/>
    <property type="match status" value="1"/>
</dbReference>
<dbReference type="InParanoid" id="D7DQT2"/>
<dbReference type="STRING" id="456320.Mvol_1554"/>
<keyword evidence="6" id="KW-0484">Methanogenesis</keyword>
<evidence type="ECO:0000256" key="2">
    <source>
        <dbReference type="ARBA" id="ARBA00022596"/>
    </source>
</evidence>
<dbReference type="GO" id="GO:0050897">
    <property type="term" value="F:cobalt ion binding"/>
    <property type="evidence" value="ECO:0007669"/>
    <property type="project" value="UniProtKB-UniRule"/>
</dbReference>
<dbReference type="HOGENOM" id="CLU_065901_2_1_2"/>
<dbReference type="InterPro" id="IPR050963">
    <property type="entry name" value="Sirohydro_Cobaltochel/CbiX"/>
</dbReference>
<feature type="binding site" evidence="6">
    <location>
        <position position="9"/>
    </location>
    <ligand>
        <name>Ni(2+)</name>
        <dbReference type="ChEBI" id="CHEBI:49786"/>
    </ligand>
</feature>
<dbReference type="Proteomes" id="UP000007722">
    <property type="component" value="Chromosome"/>
</dbReference>
<dbReference type="GO" id="GO:0019251">
    <property type="term" value="P:anaerobic cobalamin biosynthetic process"/>
    <property type="evidence" value="ECO:0007669"/>
    <property type="project" value="UniProtKB-UniRule"/>
</dbReference>
<keyword evidence="2 6" id="KW-0533">Nickel</keyword>
<keyword evidence="5 6" id="KW-0170">Cobalt</keyword>
<proteinExistence type="inferred from homology"/>
<dbReference type="Pfam" id="PF01903">
    <property type="entry name" value="CbiX"/>
    <property type="match status" value="1"/>
</dbReference>
<keyword evidence="8" id="KW-1185">Reference proteome</keyword>
<dbReference type="KEGG" id="mvo:Mvol_1554"/>
<evidence type="ECO:0000256" key="4">
    <source>
        <dbReference type="ARBA" id="ARBA00023239"/>
    </source>
</evidence>
<comment type="catalytic activity">
    <reaction evidence="6">
        <text>Co-sirohydrochlorin + 2 H(+) = sirohydrochlorin + Co(2+)</text>
        <dbReference type="Rhea" id="RHEA:15893"/>
        <dbReference type="ChEBI" id="CHEBI:15378"/>
        <dbReference type="ChEBI" id="CHEBI:48828"/>
        <dbReference type="ChEBI" id="CHEBI:58351"/>
        <dbReference type="ChEBI" id="CHEBI:60049"/>
        <dbReference type="EC" id="4.99.1.3"/>
    </reaction>
</comment>
<dbReference type="HAMAP" id="MF_00785">
    <property type="entry name" value="CbiX"/>
    <property type="match status" value="1"/>
</dbReference>
<evidence type="ECO:0000256" key="3">
    <source>
        <dbReference type="ARBA" id="ARBA00022723"/>
    </source>
</evidence>
<dbReference type="GO" id="GO:0015948">
    <property type="term" value="P:methanogenesis"/>
    <property type="evidence" value="ECO:0007669"/>
    <property type="project" value="UniProtKB-KW"/>
</dbReference>
<feature type="binding site" evidence="6">
    <location>
        <position position="75"/>
    </location>
    <ligand>
        <name>Ni(2+)</name>
        <dbReference type="ChEBI" id="CHEBI:49786"/>
    </ligand>
</feature>
<dbReference type="GO" id="GO:0016852">
    <property type="term" value="F:sirohydrochlorin cobaltochelatase activity"/>
    <property type="evidence" value="ECO:0007669"/>
    <property type="project" value="UniProtKB-UniRule"/>
</dbReference>
<keyword evidence="1 6" id="KW-0169">Cobalamin biosynthesis</keyword>
<evidence type="ECO:0000256" key="6">
    <source>
        <dbReference type="HAMAP-Rule" id="MF_00785"/>
    </source>
</evidence>
<sequence>MEALVLVGHGSRLPYSKQIVTEVADKIRAKGQFEVVEVGMMEFNHPTIPETIQKVIDMGYKKIIVTPVFLAPGNHTERDIPTILGLLKEECHEEGCDCHNHAHEHNHEHVHGHDHAHAHGHAHSHGEPMDIPEDVEIIYRKPMGADDRVIDIVMDRAKGL</sequence>
<feature type="active site" description="Proton acceptor" evidence="6">
    <location>
        <position position="9"/>
    </location>
</feature>
<dbReference type="EMBL" id="CP002057">
    <property type="protein sequence ID" value="ADI37209.1"/>
    <property type="molecule type" value="Genomic_DNA"/>
</dbReference>
<comment type="caution">
    <text evidence="6">Lacks conserved residue(s) required for the propagation of feature annotation.</text>
</comment>
<keyword evidence="3 6" id="KW-0479">Metal-binding</keyword>
<evidence type="ECO:0000313" key="7">
    <source>
        <dbReference type="EMBL" id="ADI37209.1"/>
    </source>
</evidence>
<reference evidence="7 8" key="1">
    <citation type="submission" date="2010-05" db="EMBL/GenBank/DDBJ databases">
        <title>Complete sequence of Methanococcus voltae A3.</title>
        <authorList>
            <consortium name="US DOE Joint Genome Institute"/>
            <person name="Lucas S."/>
            <person name="Copeland A."/>
            <person name="Lapidus A."/>
            <person name="Cheng J.-F."/>
            <person name="Bruce D."/>
            <person name="Goodwin L."/>
            <person name="Pitluck S."/>
            <person name="Lowry S."/>
            <person name="Clum A."/>
            <person name="Land M."/>
            <person name="Hauser L."/>
            <person name="Kyrpides N."/>
            <person name="Mikhailova N."/>
            <person name="Whitman W.B."/>
            <person name="Woyke T."/>
        </authorList>
    </citation>
    <scope>NUCLEOTIDE SEQUENCE [LARGE SCALE GENOMIC DNA]</scope>
    <source>
        <strain evidence="8">ATCC BAA-1334 / A3</strain>
    </source>
</reference>
<evidence type="ECO:0000313" key="8">
    <source>
        <dbReference type="Proteomes" id="UP000007722"/>
    </source>
</evidence>
<feature type="binding site" evidence="6">
    <location>
        <position position="75"/>
    </location>
    <ligand>
        <name>Co(2+)</name>
        <dbReference type="ChEBI" id="CHEBI:48828"/>
    </ligand>
</feature>
<organism evidence="7 8">
    <name type="scientific">Methanococcus voltae (strain ATCC BAA-1334 / A3)</name>
    <dbReference type="NCBI Taxonomy" id="456320"/>
    <lineage>
        <taxon>Archaea</taxon>
        <taxon>Methanobacteriati</taxon>
        <taxon>Methanobacteriota</taxon>
        <taxon>Methanomada group</taxon>
        <taxon>Methanococci</taxon>
        <taxon>Methanococcales</taxon>
        <taxon>Methanococcaceae</taxon>
        <taxon>Methanococcus</taxon>
    </lineage>
</organism>